<name>A0A067ME73_BOTB1</name>
<keyword evidence="2" id="KW-1185">Reference proteome</keyword>
<proteinExistence type="predicted"/>
<organism evidence="1 2">
    <name type="scientific">Botryobasidium botryosum (strain FD-172 SS1)</name>
    <dbReference type="NCBI Taxonomy" id="930990"/>
    <lineage>
        <taxon>Eukaryota</taxon>
        <taxon>Fungi</taxon>
        <taxon>Dikarya</taxon>
        <taxon>Basidiomycota</taxon>
        <taxon>Agaricomycotina</taxon>
        <taxon>Agaricomycetes</taxon>
        <taxon>Cantharellales</taxon>
        <taxon>Botryobasidiaceae</taxon>
        <taxon>Botryobasidium</taxon>
    </lineage>
</organism>
<gene>
    <name evidence="1" type="ORF">BOTBODRAFT_33897</name>
</gene>
<protein>
    <submittedName>
        <fullName evidence="1">Uncharacterized protein</fullName>
    </submittedName>
</protein>
<reference evidence="2" key="1">
    <citation type="journal article" date="2014" name="Proc. Natl. Acad. Sci. U.S.A.">
        <title>Extensive sampling of basidiomycete genomes demonstrates inadequacy of the white-rot/brown-rot paradigm for wood decay fungi.</title>
        <authorList>
            <person name="Riley R."/>
            <person name="Salamov A.A."/>
            <person name="Brown D.W."/>
            <person name="Nagy L.G."/>
            <person name="Floudas D."/>
            <person name="Held B.W."/>
            <person name="Levasseur A."/>
            <person name="Lombard V."/>
            <person name="Morin E."/>
            <person name="Otillar R."/>
            <person name="Lindquist E.A."/>
            <person name="Sun H."/>
            <person name="LaButti K.M."/>
            <person name="Schmutz J."/>
            <person name="Jabbour D."/>
            <person name="Luo H."/>
            <person name="Baker S.E."/>
            <person name="Pisabarro A.G."/>
            <person name="Walton J.D."/>
            <person name="Blanchette R.A."/>
            <person name="Henrissat B."/>
            <person name="Martin F."/>
            <person name="Cullen D."/>
            <person name="Hibbett D.S."/>
            <person name="Grigoriev I.V."/>
        </authorList>
    </citation>
    <scope>NUCLEOTIDE SEQUENCE [LARGE SCALE GENOMIC DNA]</scope>
    <source>
        <strain evidence="2">FD-172 SS1</strain>
    </source>
</reference>
<accession>A0A067ME73</accession>
<evidence type="ECO:0000313" key="1">
    <source>
        <dbReference type="EMBL" id="KDQ13015.1"/>
    </source>
</evidence>
<evidence type="ECO:0000313" key="2">
    <source>
        <dbReference type="Proteomes" id="UP000027195"/>
    </source>
</evidence>
<dbReference type="InParanoid" id="A0A067ME73"/>
<dbReference type="Proteomes" id="UP000027195">
    <property type="component" value="Unassembled WGS sequence"/>
</dbReference>
<dbReference type="HOGENOM" id="CLU_2277021_0_0_1"/>
<dbReference type="AlphaFoldDB" id="A0A067ME73"/>
<sequence length="102" mass="11924">MGENKRHLRRKRDTKSQGLAFLAPLASRMTSPAPADRPTAAEVLELFRASQRCFRDERKLDGCLTMHTHYTFFIEKLSLHVMYHQVLAFWTLQVMLVRTLCM</sequence>
<dbReference type="EMBL" id="KL198046">
    <property type="protein sequence ID" value="KDQ13015.1"/>
    <property type="molecule type" value="Genomic_DNA"/>
</dbReference>